<dbReference type="Gene3D" id="3.30.1840.10">
    <property type="entry name" value="Polyphosphate kinase middle domain"/>
    <property type="match status" value="1"/>
</dbReference>
<feature type="binding site" evidence="8">
    <location>
        <position position="493"/>
    </location>
    <ligand>
        <name>ATP</name>
        <dbReference type="ChEBI" id="CHEBI:30616"/>
    </ligand>
</feature>
<dbReference type="InterPro" id="IPR025200">
    <property type="entry name" value="PPK_C_dom2"/>
</dbReference>
<feature type="active site" description="Phosphohistidine intermediate" evidence="8">
    <location>
        <position position="460"/>
    </location>
</feature>
<sequence>MINQSAKPGGPAPERSEGVAKTSLFFNREISWLQFNLRVLEEAENKQHPLLERVKFLTIFATNLDEFFMIRVSGLRRQVVAATGGATPDGMTPSEQILMINRELDLHYDRYNKCWKDDILPALRDTGIRVLHYTELSPEEKGAIRQYFQREISPVLTPLAFDPTHPFPHISNLSFNLAVLVQHPERGDCFARVKVPDAFPRLVPIPTDEDVALQQLGLGKPGKMQRFVWLDEVIANNLGDLFPGLEVIASYPFRVTRDADVAIEEDEASDLIEAMEEQLDQRDFTSAVRLELDATTPDPIREVLTRNLQLPPYLVYTNNSPIGMAGLRELYALERPDLKDPPFLPSVPSSFSKSSSLLAAIRQRDVLLYHPYDSFMPVVEFLREAANDPDVVAIKQTLYRVNPKSPIIDALLEARVNGKQVAVLVELKARFDEENNIEWARKLEDEGVHVVYGVRGLKTHAKVCLIVRREPEGIRRYVHLGTGNYNVITSRIYTDASYFTCDEAICSDVSDLFNSLTGYSRKNSYSKLLVAPTMLRQEILARIARETNRHRQYGDGYIVFKMNALVDTQCIQALYDASQAGVRIDLHVRGICCLRPGLPGISETITVTSVVGRFLEHARIYYFHNGGHKEVLMGSADLMPRNLDHRVEVIFPIEDPQWREVVINEILGIGLRDTMQARRLLVDGTYEHVQPATGEVSLNSQQWLLDHWKPRP</sequence>
<evidence type="ECO:0000256" key="3">
    <source>
        <dbReference type="ARBA" id="ARBA00022723"/>
    </source>
</evidence>
<protein>
    <recommendedName>
        <fullName evidence="8 9">Polyphosphate kinase</fullName>
        <ecNumber evidence="8 9">2.7.4.1</ecNumber>
    </recommendedName>
    <alternativeName>
        <fullName evidence="8">ATP-polyphosphate phosphotransferase</fullName>
    </alternativeName>
    <alternativeName>
        <fullName evidence="8">Polyphosphoric acid kinase</fullName>
    </alternativeName>
</protein>
<evidence type="ECO:0000259" key="12">
    <source>
        <dbReference type="Pfam" id="PF13090"/>
    </source>
</evidence>
<dbReference type="HAMAP" id="MF_00347">
    <property type="entry name" value="Polyphosphate_kinase"/>
    <property type="match status" value="1"/>
</dbReference>
<keyword evidence="5 8" id="KW-0418">Kinase</keyword>
<dbReference type="InterPro" id="IPR003414">
    <property type="entry name" value="PP_kinase"/>
</dbReference>
<dbReference type="OrthoDB" id="9761456at2"/>
<evidence type="ECO:0000313" key="15">
    <source>
        <dbReference type="Proteomes" id="UP000199032"/>
    </source>
</evidence>
<feature type="domain" description="Polyphosphate kinase C-terminal" evidence="12">
    <location>
        <begin position="528"/>
        <end position="701"/>
    </location>
</feature>
<feature type="domain" description="Polyphosphate kinase N-terminal" evidence="11">
    <location>
        <begin position="25"/>
        <end position="130"/>
    </location>
</feature>
<dbReference type="GO" id="GO:0005524">
    <property type="term" value="F:ATP binding"/>
    <property type="evidence" value="ECO:0007669"/>
    <property type="project" value="UniProtKB-KW"/>
</dbReference>
<dbReference type="EMBL" id="CZQA01000001">
    <property type="protein sequence ID" value="CUS34056.1"/>
    <property type="molecule type" value="Genomic_DNA"/>
</dbReference>
<comment type="similarity">
    <text evidence="8 9">Belongs to the polyphosphate kinase 1 (PPK1) family.</text>
</comment>
<organism evidence="14 15">
    <name type="scientific">Candidatus Nitrospira nitrosa</name>
    <dbReference type="NCBI Taxonomy" id="1742972"/>
    <lineage>
        <taxon>Bacteria</taxon>
        <taxon>Pseudomonadati</taxon>
        <taxon>Nitrospirota</taxon>
        <taxon>Nitrospiria</taxon>
        <taxon>Nitrospirales</taxon>
        <taxon>Nitrospiraceae</taxon>
        <taxon>Nitrospira</taxon>
    </lineage>
</organism>
<dbReference type="Gene3D" id="1.20.58.310">
    <property type="entry name" value="Polyphosphate kinase N-terminal domain"/>
    <property type="match status" value="1"/>
</dbReference>
<evidence type="ECO:0000256" key="6">
    <source>
        <dbReference type="ARBA" id="ARBA00022840"/>
    </source>
</evidence>
<comment type="PTM">
    <text evidence="8 9">An intermediate of this reaction is the autophosphorylated ppk in which a phosphate is covalently linked to a histidine residue through a N-P bond.</text>
</comment>
<feature type="binding site" evidence="8">
    <location>
        <position position="400"/>
    </location>
    <ligand>
        <name>Mg(2+)</name>
        <dbReference type="ChEBI" id="CHEBI:18420"/>
    </ligand>
</feature>
<name>A0A0S4LBX3_9BACT</name>
<dbReference type="PIRSF" id="PIRSF015589">
    <property type="entry name" value="PP_kinase"/>
    <property type="match status" value="1"/>
</dbReference>
<keyword evidence="6 8" id="KW-0067">ATP-binding</keyword>
<accession>A0A0S4LBX3</accession>
<evidence type="ECO:0000259" key="10">
    <source>
        <dbReference type="Pfam" id="PF02503"/>
    </source>
</evidence>
<feature type="binding site" evidence="8">
    <location>
        <position position="617"/>
    </location>
    <ligand>
        <name>ATP</name>
        <dbReference type="ChEBI" id="CHEBI:30616"/>
    </ligand>
</feature>
<dbReference type="NCBIfam" id="NF003918">
    <property type="entry name" value="PRK05443.1-2"/>
    <property type="match status" value="1"/>
</dbReference>
<dbReference type="GO" id="GO:0046872">
    <property type="term" value="F:metal ion binding"/>
    <property type="evidence" value="ECO:0007669"/>
    <property type="project" value="UniProtKB-KW"/>
</dbReference>
<keyword evidence="7 8" id="KW-0460">Magnesium</keyword>
<dbReference type="Proteomes" id="UP000199032">
    <property type="component" value="Unassembled WGS sequence"/>
</dbReference>
<dbReference type="GO" id="GO:0006799">
    <property type="term" value="P:polyphosphate biosynthetic process"/>
    <property type="evidence" value="ECO:0007669"/>
    <property type="project" value="UniProtKB-UniRule"/>
</dbReference>
<dbReference type="Pfam" id="PF13089">
    <property type="entry name" value="PP_kinase_N"/>
    <property type="match status" value="1"/>
</dbReference>
<evidence type="ECO:0000256" key="9">
    <source>
        <dbReference type="RuleBase" id="RU003800"/>
    </source>
</evidence>
<dbReference type="EC" id="2.7.4.1" evidence="8 9"/>
<reference evidence="14 15" key="1">
    <citation type="submission" date="2015-10" db="EMBL/GenBank/DDBJ databases">
        <authorList>
            <person name="Gilbert D.G."/>
        </authorList>
    </citation>
    <scope>NUCLEOTIDE SEQUENCE [LARGE SCALE GENOMIC DNA]</scope>
    <source>
        <strain evidence="14">COMA1</strain>
    </source>
</reference>
<gene>
    <name evidence="8 14" type="primary">ppk</name>
    <name evidence="14" type="ORF">COMA1_11495</name>
</gene>
<dbReference type="CDD" id="cd09168">
    <property type="entry name" value="PLDc_PaPPK1_C2_like"/>
    <property type="match status" value="1"/>
</dbReference>
<dbReference type="InterPro" id="IPR036832">
    <property type="entry name" value="PPK_N_dom_sf"/>
</dbReference>
<dbReference type="Pfam" id="PF17941">
    <property type="entry name" value="PP_kinase_C_1"/>
    <property type="match status" value="1"/>
</dbReference>
<dbReference type="PANTHER" id="PTHR30218">
    <property type="entry name" value="POLYPHOSPHATE KINASE"/>
    <property type="match status" value="1"/>
</dbReference>
<dbReference type="SUPFAM" id="SSF143724">
    <property type="entry name" value="PHP14-like"/>
    <property type="match status" value="1"/>
</dbReference>
<dbReference type="Pfam" id="PF02503">
    <property type="entry name" value="PP_kinase"/>
    <property type="match status" value="1"/>
</dbReference>
<dbReference type="InterPro" id="IPR024953">
    <property type="entry name" value="PP_kinase_middle"/>
</dbReference>
<comment type="cofactor">
    <cofactor evidence="8">
        <name>Mg(2+)</name>
        <dbReference type="ChEBI" id="CHEBI:18420"/>
    </cofactor>
</comment>
<keyword evidence="15" id="KW-1185">Reference proteome</keyword>
<dbReference type="SUPFAM" id="SSF56024">
    <property type="entry name" value="Phospholipase D/nuclease"/>
    <property type="match status" value="2"/>
</dbReference>
<evidence type="ECO:0000259" key="11">
    <source>
        <dbReference type="Pfam" id="PF13089"/>
    </source>
</evidence>
<dbReference type="Pfam" id="PF13090">
    <property type="entry name" value="PP_kinase_C"/>
    <property type="match status" value="1"/>
</dbReference>
<feature type="domain" description="Polyphosphate kinase C-terminal" evidence="13">
    <location>
        <begin position="357"/>
        <end position="521"/>
    </location>
</feature>
<feature type="binding site" evidence="8">
    <location>
        <position position="63"/>
    </location>
    <ligand>
        <name>ATP</name>
        <dbReference type="ChEBI" id="CHEBI:30616"/>
    </ligand>
</feature>
<feature type="binding site" evidence="8">
    <location>
        <position position="589"/>
    </location>
    <ligand>
        <name>ATP</name>
        <dbReference type="ChEBI" id="CHEBI:30616"/>
    </ligand>
</feature>
<dbReference type="CDD" id="cd09165">
    <property type="entry name" value="PLDc_PaPPK1_C1_like"/>
    <property type="match status" value="1"/>
</dbReference>
<dbReference type="InterPro" id="IPR036830">
    <property type="entry name" value="PP_kinase_middle_dom_sf"/>
</dbReference>
<keyword evidence="1 8" id="KW-0597">Phosphoprotein</keyword>
<dbReference type="PANTHER" id="PTHR30218:SF0">
    <property type="entry name" value="POLYPHOSPHATE KINASE"/>
    <property type="match status" value="1"/>
</dbReference>
<dbReference type="InterPro" id="IPR025198">
    <property type="entry name" value="PPK_N_dom"/>
</dbReference>
<dbReference type="NCBIfam" id="NF003921">
    <property type="entry name" value="PRK05443.2-2"/>
    <property type="match status" value="1"/>
</dbReference>
<keyword evidence="3 8" id="KW-0479">Metal-binding</keyword>
<dbReference type="AlphaFoldDB" id="A0A0S4LBX3"/>
<dbReference type="SUPFAM" id="SSF140356">
    <property type="entry name" value="PPK N-terminal domain-like"/>
    <property type="match status" value="1"/>
</dbReference>
<dbReference type="NCBIfam" id="TIGR03705">
    <property type="entry name" value="poly_P_kin"/>
    <property type="match status" value="1"/>
</dbReference>
<keyword evidence="4 8" id="KW-0547">Nucleotide-binding</keyword>
<dbReference type="STRING" id="1742972.COMA1_11495"/>
<evidence type="ECO:0000256" key="1">
    <source>
        <dbReference type="ARBA" id="ARBA00022553"/>
    </source>
</evidence>
<evidence type="ECO:0000313" key="14">
    <source>
        <dbReference type="EMBL" id="CUS34056.1"/>
    </source>
</evidence>
<comment type="catalytic activity">
    <reaction evidence="8 9">
        <text>[phosphate](n) + ATP = [phosphate](n+1) + ADP</text>
        <dbReference type="Rhea" id="RHEA:19573"/>
        <dbReference type="Rhea" id="RHEA-COMP:9859"/>
        <dbReference type="Rhea" id="RHEA-COMP:14280"/>
        <dbReference type="ChEBI" id="CHEBI:16838"/>
        <dbReference type="ChEBI" id="CHEBI:30616"/>
        <dbReference type="ChEBI" id="CHEBI:456216"/>
        <dbReference type="EC" id="2.7.4.1"/>
    </reaction>
</comment>
<dbReference type="FunFam" id="3.30.870.10:FF:000001">
    <property type="entry name" value="Polyphosphate kinase"/>
    <property type="match status" value="1"/>
</dbReference>
<evidence type="ECO:0000256" key="7">
    <source>
        <dbReference type="ARBA" id="ARBA00022842"/>
    </source>
</evidence>
<comment type="function">
    <text evidence="8 9">Catalyzes the reversible transfer of the terminal phosphate of ATP to form a long-chain polyphosphate (polyP).</text>
</comment>
<dbReference type="GO" id="GO:0008976">
    <property type="term" value="F:polyphosphate kinase activity"/>
    <property type="evidence" value="ECO:0007669"/>
    <property type="project" value="UniProtKB-UniRule"/>
</dbReference>
<dbReference type="InterPro" id="IPR041108">
    <property type="entry name" value="PP_kinase_C_1"/>
</dbReference>
<evidence type="ECO:0000256" key="5">
    <source>
        <dbReference type="ARBA" id="ARBA00022777"/>
    </source>
</evidence>
<feature type="binding site" evidence="8">
    <location>
        <position position="430"/>
    </location>
    <ligand>
        <name>Mg(2+)</name>
        <dbReference type="ChEBI" id="CHEBI:18420"/>
    </ligand>
</feature>
<evidence type="ECO:0000256" key="2">
    <source>
        <dbReference type="ARBA" id="ARBA00022679"/>
    </source>
</evidence>
<evidence type="ECO:0000256" key="8">
    <source>
        <dbReference type="HAMAP-Rule" id="MF_00347"/>
    </source>
</evidence>
<evidence type="ECO:0000256" key="4">
    <source>
        <dbReference type="ARBA" id="ARBA00022741"/>
    </source>
</evidence>
<feature type="domain" description="Polyphosphate kinase middle" evidence="10">
    <location>
        <begin position="140"/>
        <end position="329"/>
    </location>
</feature>
<keyword evidence="2 8" id="KW-0808">Transferase</keyword>
<dbReference type="GO" id="GO:0009358">
    <property type="term" value="C:polyphosphate kinase complex"/>
    <property type="evidence" value="ECO:0007669"/>
    <property type="project" value="InterPro"/>
</dbReference>
<dbReference type="Gene3D" id="3.30.870.10">
    <property type="entry name" value="Endonuclease Chain A"/>
    <property type="match status" value="2"/>
</dbReference>
<dbReference type="NCBIfam" id="NF003917">
    <property type="entry name" value="PRK05443.1-1"/>
    <property type="match status" value="1"/>
</dbReference>
<dbReference type="RefSeq" id="WP_090745823.1">
    <property type="nucleotide sequence ID" value="NZ_CZQA01000001.1"/>
</dbReference>
<evidence type="ECO:0000259" key="13">
    <source>
        <dbReference type="Pfam" id="PF17941"/>
    </source>
</evidence>
<proteinExistence type="inferred from homology"/>